<evidence type="ECO:0000313" key="13">
    <source>
        <dbReference type="Proteomes" id="UP000324973"/>
    </source>
</evidence>
<keyword evidence="13" id="KW-1185">Reference proteome</keyword>
<name>A0A5D4XQC3_9GAMM</name>
<evidence type="ECO:0000256" key="9">
    <source>
        <dbReference type="ARBA" id="ARBA00023136"/>
    </source>
</evidence>
<feature type="transmembrane region" description="Helical" evidence="10">
    <location>
        <begin position="214"/>
        <end position="236"/>
    </location>
</feature>
<evidence type="ECO:0000256" key="10">
    <source>
        <dbReference type="RuleBase" id="RU364125"/>
    </source>
</evidence>
<keyword evidence="6 10" id="KW-0812">Transmembrane</keyword>
<dbReference type="AlphaFoldDB" id="A0A5D4XQC3"/>
<evidence type="ECO:0000256" key="1">
    <source>
        <dbReference type="ARBA" id="ARBA00002254"/>
    </source>
</evidence>
<sequence length="359" mass="38704">MRCAYPGYAEPRRSPDKAEGRIRGSGSVTPPDHASRVRCAYPGYAGPRRSPDKAEGRIRGSGSVTPPDHASRVRCAYPGHAGPRRSPDKAEGRIRGSGSVTPPDHASRVRCAYPGYAGPRRSPDKAEGRIRGNRRRGATRPVRPGCAALARATRGADGARQGSGAPTGRRPSKRRHRRGTRIASLRHPPPESTFVPAPATATQSAVPAKPKRRLWPLLLILVVVLAGAGGGGWWWWQGKQHAQAEAAPAKPARLPAQYVALEPSFVVNLADTDAVRYLQADVQLVTRDQATLDALGAHLPSIRNRLLLLFGQQQARQLAQRSGKERLQQAARDEVRALLKAEGAADEIEAVIFTSLVTQ</sequence>
<comment type="subcellular location">
    <subcellularLocation>
        <location evidence="10">Cell inner membrane</location>
    </subcellularLocation>
    <subcellularLocation>
        <location evidence="2">Cell membrane</location>
        <topology evidence="2">Single-pass membrane protein</topology>
    </subcellularLocation>
</comment>
<dbReference type="OrthoDB" id="5616092at2"/>
<organism evidence="12 13">
    <name type="scientific">Luteimonas viscosa</name>
    <dbReference type="NCBI Taxonomy" id="1132694"/>
    <lineage>
        <taxon>Bacteria</taxon>
        <taxon>Pseudomonadati</taxon>
        <taxon>Pseudomonadota</taxon>
        <taxon>Gammaproteobacteria</taxon>
        <taxon>Lysobacterales</taxon>
        <taxon>Lysobacteraceae</taxon>
        <taxon>Luteimonas</taxon>
    </lineage>
</organism>
<keyword evidence="8 10" id="KW-1133">Transmembrane helix</keyword>
<feature type="compositionally biased region" description="Basic and acidic residues" evidence="11">
    <location>
        <begin position="121"/>
        <end position="130"/>
    </location>
</feature>
<keyword evidence="7 10" id="KW-0283">Flagellar rotation</keyword>
<keyword evidence="9 10" id="KW-0472">Membrane</keyword>
<feature type="compositionally biased region" description="Basic and acidic residues" evidence="11">
    <location>
        <begin position="10"/>
        <end position="22"/>
    </location>
</feature>
<comment type="caution">
    <text evidence="12">The sequence shown here is derived from an EMBL/GenBank/DDBJ whole genome shotgun (WGS) entry which is preliminary data.</text>
</comment>
<dbReference type="GO" id="GO:0005886">
    <property type="term" value="C:plasma membrane"/>
    <property type="evidence" value="ECO:0007669"/>
    <property type="project" value="UniProtKB-SubCell"/>
</dbReference>
<gene>
    <name evidence="12" type="ORF">FZO89_08600</name>
</gene>
<comment type="function">
    <text evidence="1 10">Controls the rotational direction of flagella during chemotaxis.</text>
</comment>
<dbReference type="Proteomes" id="UP000324973">
    <property type="component" value="Unassembled WGS sequence"/>
</dbReference>
<evidence type="ECO:0000256" key="3">
    <source>
        <dbReference type="ARBA" id="ARBA00008281"/>
    </source>
</evidence>
<feature type="compositionally biased region" description="Basic and acidic residues" evidence="11">
    <location>
        <begin position="49"/>
        <end position="58"/>
    </location>
</feature>
<dbReference type="PANTHER" id="PTHR35091:SF2">
    <property type="entry name" value="FLAGELLAR PROTEIN FLIL"/>
    <property type="match status" value="1"/>
</dbReference>
<reference evidence="12 13" key="1">
    <citation type="submission" date="2019-08" db="EMBL/GenBank/DDBJ databases">
        <title>Luteimonas viscosus sp. nov., isolated from soil of a sunflower field.</title>
        <authorList>
            <person name="Jianli Z."/>
            <person name="Ying Z."/>
        </authorList>
    </citation>
    <scope>NUCLEOTIDE SEQUENCE [LARGE SCALE GENOMIC DNA]</scope>
    <source>
        <strain evidence="12 13">XBU10</strain>
    </source>
</reference>
<evidence type="ECO:0000313" key="12">
    <source>
        <dbReference type="EMBL" id="TYT26314.1"/>
    </source>
</evidence>
<dbReference type="PANTHER" id="PTHR35091">
    <property type="entry name" value="FLAGELLAR PROTEIN FLIL"/>
    <property type="match status" value="1"/>
</dbReference>
<evidence type="ECO:0000256" key="7">
    <source>
        <dbReference type="ARBA" id="ARBA00022779"/>
    </source>
</evidence>
<keyword evidence="5 10" id="KW-0145">Chemotaxis</keyword>
<dbReference type="GO" id="GO:0071978">
    <property type="term" value="P:bacterial-type flagellum-dependent swarming motility"/>
    <property type="evidence" value="ECO:0007669"/>
    <property type="project" value="TreeGrafter"/>
</dbReference>
<evidence type="ECO:0000256" key="6">
    <source>
        <dbReference type="ARBA" id="ARBA00022692"/>
    </source>
</evidence>
<keyword evidence="10" id="KW-0997">Cell inner membrane</keyword>
<dbReference type="EMBL" id="VTFT01000001">
    <property type="protein sequence ID" value="TYT26314.1"/>
    <property type="molecule type" value="Genomic_DNA"/>
</dbReference>
<dbReference type="GO" id="GO:0009425">
    <property type="term" value="C:bacterial-type flagellum basal body"/>
    <property type="evidence" value="ECO:0007669"/>
    <property type="project" value="InterPro"/>
</dbReference>
<dbReference type="Pfam" id="PF03748">
    <property type="entry name" value="FliL"/>
    <property type="match status" value="1"/>
</dbReference>
<comment type="similarity">
    <text evidence="3 10">Belongs to the FliL family.</text>
</comment>
<evidence type="ECO:0000256" key="2">
    <source>
        <dbReference type="ARBA" id="ARBA00004162"/>
    </source>
</evidence>
<feature type="compositionally biased region" description="Basic residues" evidence="11">
    <location>
        <begin position="170"/>
        <end position="180"/>
    </location>
</feature>
<evidence type="ECO:0000256" key="8">
    <source>
        <dbReference type="ARBA" id="ARBA00022989"/>
    </source>
</evidence>
<feature type="compositionally biased region" description="Basic and acidic residues" evidence="11">
    <location>
        <begin position="85"/>
        <end position="94"/>
    </location>
</feature>
<dbReference type="GO" id="GO:0006935">
    <property type="term" value="P:chemotaxis"/>
    <property type="evidence" value="ECO:0007669"/>
    <property type="project" value="UniProtKB-KW"/>
</dbReference>
<evidence type="ECO:0000256" key="4">
    <source>
        <dbReference type="ARBA" id="ARBA00022475"/>
    </source>
</evidence>
<protein>
    <recommendedName>
        <fullName evidence="10">Flagellar protein FliL</fullName>
    </recommendedName>
</protein>
<feature type="region of interest" description="Disordered" evidence="11">
    <location>
        <begin position="1"/>
        <end position="202"/>
    </location>
</feature>
<accession>A0A5D4XQC3</accession>
<evidence type="ECO:0000256" key="5">
    <source>
        <dbReference type="ARBA" id="ARBA00022500"/>
    </source>
</evidence>
<evidence type="ECO:0000256" key="11">
    <source>
        <dbReference type="SAM" id="MobiDB-lite"/>
    </source>
</evidence>
<keyword evidence="4" id="KW-1003">Cell membrane</keyword>
<proteinExistence type="inferred from homology"/>
<dbReference type="InterPro" id="IPR005503">
    <property type="entry name" value="FliL"/>
</dbReference>